<sequence length="249" mass="28534">MQSNPLSDRKLLALAPDPNSPQSLMVQFYQKLKIAITAGYWLPNESLPTALQFAQLFDLPLATVQVVFDRLVGESWLLQTSTQYYQITPKIDQPMSHLSNFSDLLHARGFKAGSVWLKRETGEPDLEEEWRLKLKTGEKVSRLQRLRTANDQVVGYESTTLPSHILPNPDEVGASLYQYMHEHQLVIAKAMEEIDAYICDQAMAELCGFVPGQALLRLTRVSFLPNGRAFELTYSYFRSDYYRYVVEYN</sequence>
<gene>
    <name evidence="2" type="ORF">ABHF33_09835</name>
</gene>
<accession>A0AAU7F6A2</accession>
<proteinExistence type="predicted"/>
<dbReference type="SUPFAM" id="SSF46785">
    <property type="entry name" value="Winged helix' DNA-binding domain"/>
    <property type="match status" value="1"/>
</dbReference>
<dbReference type="PANTHER" id="PTHR44846">
    <property type="entry name" value="MANNOSYL-D-GLYCERATE TRANSPORT/METABOLISM SYSTEM REPRESSOR MNGR-RELATED"/>
    <property type="match status" value="1"/>
</dbReference>
<dbReference type="InterPro" id="IPR028978">
    <property type="entry name" value="Chorismate_lyase_/UTRA_dom_sf"/>
</dbReference>
<feature type="domain" description="UbiC transcription regulator-associated" evidence="1">
    <location>
        <begin position="107"/>
        <end position="243"/>
    </location>
</feature>
<dbReference type="InterPro" id="IPR011663">
    <property type="entry name" value="UTRA"/>
</dbReference>
<dbReference type="RefSeq" id="WP_348943799.1">
    <property type="nucleotide sequence ID" value="NZ_CP157355.1"/>
</dbReference>
<name>A0AAU7F6A2_9NEIS</name>
<dbReference type="SUPFAM" id="SSF64288">
    <property type="entry name" value="Chorismate lyase-like"/>
    <property type="match status" value="1"/>
</dbReference>
<dbReference type="InterPro" id="IPR050679">
    <property type="entry name" value="Bact_HTH_transcr_reg"/>
</dbReference>
<dbReference type="AlphaFoldDB" id="A0AAU7F6A2"/>
<evidence type="ECO:0000259" key="1">
    <source>
        <dbReference type="SMART" id="SM00866"/>
    </source>
</evidence>
<dbReference type="Gene3D" id="3.40.1410.10">
    <property type="entry name" value="Chorismate lyase-like"/>
    <property type="match status" value="1"/>
</dbReference>
<dbReference type="EMBL" id="CP157355">
    <property type="protein sequence ID" value="XBL99370.1"/>
    <property type="molecule type" value="Genomic_DNA"/>
</dbReference>
<dbReference type="InterPro" id="IPR036388">
    <property type="entry name" value="WH-like_DNA-bd_sf"/>
</dbReference>
<dbReference type="InterPro" id="IPR036390">
    <property type="entry name" value="WH_DNA-bd_sf"/>
</dbReference>
<dbReference type="PANTHER" id="PTHR44846:SF1">
    <property type="entry name" value="MANNOSYL-D-GLYCERATE TRANSPORT_METABOLISM SYSTEM REPRESSOR MNGR-RELATED"/>
    <property type="match status" value="1"/>
</dbReference>
<dbReference type="GO" id="GO:0003677">
    <property type="term" value="F:DNA binding"/>
    <property type="evidence" value="ECO:0007669"/>
    <property type="project" value="InterPro"/>
</dbReference>
<organism evidence="2">
    <name type="scientific">Chitinibacter mangrovi</name>
    <dbReference type="NCBI Taxonomy" id="3153927"/>
    <lineage>
        <taxon>Bacteria</taxon>
        <taxon>Pseudomonadati</taxon>
        <taxon>Pseudomonadota</taxon>
        <taxon>Betaproteobacteria</taxon>
        <taxon>Neisseriales</taxon>
        <taxon>Chitinibacteraceae</taxon>
        <taxon>Chitinibacter</taxon>
    </lineage>
</organism>
<dbReference type="KEGG" id="cmav:ABHF33_09835"/>
<dbReference type="Gene3D" id="1.10.10.10">
    <property type="entry name" value="Winged helix-like DNA-binding domain superfamily/Winged helix DNA-binding domain"/>
    <property type="match status" value="1"/>
</dbReference>
<protein>
    <submittedName>
        <fullName evidence="2">GntR family transcriptional regulator</fullName>
    </submittedName>
</protein>
<reference evidence="2" key="1">
    <citation type="submission" date="2024-05" db="EMBL/GenBank/DDBJ databases">
        <authorList>
            <person name="Yang L."/>
            <person name="Pan L."/>
        </authorList>
    </citation>
    <scope>NUCLEOTIDE SEQUENCE</scope>
    <source>
        <strain evidence="2">FCG-7</strain>
    </source>
</reference>
<dbReference type="SMART" id="SM00866">
    <property type="entry name" value="UTRA"/>
    <property type="match status" value="1"/>
</dbReference>
<dbReference type="Pfam" id="PF07702">
    <property type="entry name" value="UTRA"/>
    <property type="match status" value="1"/>
</dbReference>
<dbReference type="GO" id="GO:0045892">
    <property type="term" value="P:negative regulation of DNA-templated transcription"/>
    <property type="evidence" value="ECO:0007669"/>
    <property type="project" value="TreeGrafter"/>
</dbReference>
<evidence type="ECO:0000313" key="2">
    <source>
        <dbReference type="EMBL" id="XBL99370.1"/>
    </source>
</evidence>